<sequence length="123" mass="14669">MLCCIANHFFKYSIYSNCIVFFTEINGSRIPSDNSIPLTSGVEELTYFLQHQSSDIVHHSTFKKHTLGKFQKLILWLDISYFWYRHGVSSYLHYRISKLVYYLKSPNMKHNYNDRYGAKYAYD</sequence>
<evidence type="ECO:0000313" key="2">
    <source>
        <dbReference type="Proteomes" id="UP000031668"/>
    </source>
</evidence>
<dbReference type="EMBL" id="JWZT01004451">
    <property type="protein sequence ID" value="KII64092.1"/>
    <property type="molecule type" value="Genomic_DNA"/>
</dbReference>
<comment type="caution">
    <text evidence="1">The sequence shown here is derived from an EMBL/GenBank/DDBJ whole genome shotgun (WGS) entry which is preliminary data.</text>
</comment>
<evidence type="ECO:0000313" key="1">
    <source>
        <dbReference type="EMBL" id="KII64092.1"/>
    </source>
</evidence>
<keyword evidence="2" id="KW-1185">Reference proteome</keyword>
<proteinExistence type="predicted"/>
<protein>
    <submittedName>
        <fullName evidence="1">Uncharacterized protein</fullName>
    </submittedName>
</protein>
<dbReference type="AlphaFoldDB" id="A0A0C2MQY6"/>
<reference evidence="1 2" key="1">
    <citation type="journal article" date="2014" name="Genome Biol. Evol.">
        <title>The genome of the myxosporean Thelohanellus kitauei shows adaptations to nutrient acquisition within its fish host.</title>
        <authorList>
            <person name="Yang Y."/>
            <person name="Xiong J."/>
            <person name="Zhou Z."/>
            <person name="Huo F."/>
            <person name="Miao W."/>
            <person name="Ran C."/>
            <person name="Liu Y."/>
            <person name="Zhang J."/>
            <person name="Feng J."/>
            <person name="Wang M."/>
            <person name="Wang M."/>
            <person name="Wang L."/>
            <person name="Yao B."/>
        </authorList>
    </citation>
    <scope>NUCLEOTIDE SEQUENCE [LARGE SCALE GENOMIC DNA]</scope>
    <source>
        <strain evidence="1">Wuqing</strain>
    </source>
</reference>
<name>A0A0C2MQY6_THEKT</name>
<gene>
    <name evidence="1" type="ORF">RF11_00833</name>
</gene>
<organism evidence="1 2">
    <name type="scientific">Thelohanellus kitauei</name>
    <name type="common">Myxosporean</name>
    <dbReference type="NCBI Taxonomy" id="669202"/>
    <lineage>
        <taxon>Eukaryota</taxon>
        <taxon>Metazoa</taxon>
        <taxon>Cnidaria</taxon>
        <taxon>Myxozoa</taxon>
        <taxon>Myxosporea</taxon>
        <taxon>Bivalvulida</taxon>
        <taxon>Platysporina</taxon>
        <taxon>Myxobolidae</taxon>
        <taxon>Thelohanellus</taxon>
    </lineage>
</organism>
<dbReference type="Proteomes" id="UP000031668">
    <property type="component" value="Unassembled WGS sequence"/>
</dbReference>
<accession>A0A0C2MQY6</accession>